<feature type="compositionally biased region" description="Low complexity" evidence="7">
    <location>
        <begin position="618"/>
        <end position="635"/>
    </location>
</feature>
<organism evidence="9 10">
    <name type="scientific">Mixia osmundae (strain CBS 9802 / IAM 14324 / JCM 22182 / KY 12970)</name>
    <dbReference type="NCBI Taxonomy" id="764103"/>
    <lineage>
        <taxon>Eukaryota</taxon>
        <taxon>Fungi</taxon>
        <taxon>Dikarya</taxon>
        <taxon>Basidiomycota</taxon>
        <taxon>Pucciniomycotina</taxon>
        <taxon>Mixiomycetes</taxon>
        <taxon>Mixiales</taxon>
        <taxon>Mixiaceae</taxon>
        <taxon>Mixia</taxon>
    </lineage>
</organism>
<feature type="region of interest" description="Disordered" evidence="7">
    <location>
        <begin position="114"/>
        <end position="139"/>
    </location>
</feature>
<dbReference type="InterPro" id="IPR001461">
    <property type="entry name" value="Aspartic_peptidase_A1"/>
</dbReference>
<keyword evidence="10" id="KW-1185">Reference proteome</keyword>
<dbReference type="InterPro" id="IPR021109">
    <property type="entry name" value="Peptidase_aspartic_dom_sf"/>
</dbReference>
<dbReference type="RefSeq" id="XP_014570034.1">
    <property type="nucleotide sequence ID" value="XM_014714548.1"/>
</dbReference>
<keyword evidence="3 6" id="KW-0064">Aspartyl protease</keyword>
<dbReference type="InParanoid" id="G7DY65"/>
<dbReference type="PROSITE" id="PS51767">
    <property type="entry name" value="PEPTIDASE_A1"/>
    <property type="match status" value="1"/>
</dbReference>
<dbReference type="AlphaFoldDB" id="G7DY65"/>
<comment type="similarity">
    <text evidence="1 6">Belongs to the peptidase A1 family.</text>
</comment>
<evidence type="ECO:0000256" key="3">
    <source>
        <dbReference type="ARBA" id="ARBA00022750"/>
    </source>
</evidence>
<evidence type="ECO:0000256" key="1">
    <source>
        <dbReference type="ARBA" id="ARBA00007447"/>
    </source>
</evidence>
<dbReference type="PRINTS" id="PR00792">
    <property type="entry name" value="PEPSIN"/>
</dbReference>
<dbReference type="Pfam" id="PF00026">
    <property type="entry name" value="Asp"/>
    <property type="match status" value="1"/>
</dbReference>
<dbReference type="Gene3D" id="2.40.70.10">
    <property type="entry name" value="Acid Proteases"/>
    <property type="match status" value="2"/>
</dbReference>
<protein>
    <recommendedName>
        <fullName evidence="8">Peptidase A1 domain-containing protein</fullName>
    </recommendedName>
</protein>
<accession>G7DY65</accession>
<keyword evidence="4 6" id="KW-0378">Hydrolase</keyword>
<dbReference type="GO" id="GO:0006508">
    <property type="term" value="P:proteolysis"/>
    <property type="evidence" value="ECO:0007669"/>
    <property type="project" value="UniProtKB-KW"/>
</dbReference>
<evidence type="ECO:0000313" key="10">
    <source>
        <dbReference type="Proteomes" id="UP000009131"/>
    </source>
</evidence>
<dbReference type="PANTHER" id="PTHR47966">
    <property type="entry name" value="BETA-SITE APP-CLEAVING ENZYME, ISOFORM A-RELATED"/>
    <property type="match status" value="1"/>
</dbReference>
<dbReference type="eggNOG" id="KOG1339">
    <property type="taxonomic scope" value="Eukaryota"/>
</dbReference>
<dbReference type="Proteomes" id="UP000009131">
    <property type="component" value="Unassembled WGS sequence"/>
</dbReference>
<dbReference type="InterPro" id="IPR033121">
    <property type="entry name" value="PEPTIDASE_A1"/>
</dbReference>
<feature type="active site" evidence="5">
    <location>
        <position position="469"/>
    </location>
</feature>
<reference evidence="9 10" key="1">
    <citation type="journal article" date="2011" name="J. Gen. Appl. Microbiol.">
        <title>Draft genome sequencing of the enigmatic basidiomycete Mixia osmundae.</title>
        <authorList>
            <person name="Nishida H."/>
            <person name="Nagatsuka Y."/>
            <person name="Sugiyama J."/>
        </authorList>
    </citation>
    <scope>NUCLEOTIDE SEQUENCE [LARGE SCALE GENOMIC DNA]</scope>
    <source>
        <strain evidence="10">CBS 9802 / IAM 14324 / JCM 22182 / KY 12970</strain>
    </source>
</reference>
<feature type="compositionally biased region" description="Low complexity" evidence="7">
    <location>
        <begin position="642"/>
        <end position="654"/>
    </location>
</feature>
<evidence type="ECO:0000259" key="8">
    <source>
        <dbReference type="PROSITE" id="PS51767"/>
    </source>
</evidence>
<keyword evidence="2 6" id="KW-0645">Protease</keyword>
<evidence type="ECO:0000256" key="5">
    <source>
        <dbReference type="PIRSR" id="PIRSR601461-1"/>
    </source>
</evidence>
<feature type="active site" evidence="5">
    <location>
        <position position="277"/>
    </location>
</feature>
<dbReference type="FunFam" id="2.40.70.10:FF:000115">
    <property type="entry name" value="Lysosomal aspartic protease"/>
    <property type="match status" value="1"/>
</dbReference>
<evidence type="ECO:0000256" key="7">
    <source>
        <dbReference type="SAM" id="MobiDB-lite"/>
    </source>
</evidence>
<feature type="region of interest" description="Disordered" evidence="7">
    <location>
        <begin position="1"/>
        <end position="78"/>
    </location>
</feature>
<dbReference type="FunCoup" id="G7DY65">
    <property type="interactions" value="38"/>
</dbReference>
<reference evidence="9 10" key="2">
    <citation type="journal article" date="2012" name="Open Biol.">
        <title>Characteristics of nucleosomes and linker DNA regions on the genome of the basidiomycete Mixia osmundae revealed by mono- and dinucleosome mapping.</title>
        <authorList>
            <person name="Nishida H."/>
            <person name="Kondo S."/>
            <person name="Matsumoto T."/>
            <person name="Suzuki Y."/>
            <person name="Yoshikawa H."/>
            <person name="Taylor T.D."/>
            <person name="Sugiyama J."/>
        </authorList>
    </citation>
    <scope>NUCLEOTIDE SEQUENCE [LARGE SCALE GENOMIC DNA]</scope>
    <source>
        <strain evidence="10">CBS 9802 / IAM 14324 / JCM 22182 / KY 12970</strain>
    </source>
</reference>
<evidence type="ECO:0000256" key="2">
    <source>
        <dbReference type="ARBA" id="ARBA00022670"/>
    </source>
</evidence>
<dbReference type="PANTHER" id="PTHR47966:SF6">
    <property type="entry name" value="PEPTIDASE A1 DOMAIN-CONTAINING PROTEIN"/>
    <property type="match status" value="1"/>
</dbReference>
<sequence length="666" mass="71479">MHRQAVHAPDRSQASPASPTAEICSDTRQPRHQQTRQAQPSRARMFSDGLQGSLDHSQISRMPAEPRRARKRQARGNTSRRNTALCLLACCPLVAPLSLSPPSESALCRTSSSDWSTCASQSPHPTPRPNAQSDRHVQSGDDGGIVVPLLHVQPLRKRSPSHFRYWALKEKEKVRHRYMDDYATSTATVNVLSNLQSLIETDDPNLWDTSSELTTDKAFHRRRKLVKRQQAATNTSTSTNATRNLGISQIVNYQADLEYYGPIAVGTPSRSFNVILDTGSANLWLASTNCTEGCSPLIKKIQPNASSTAVDAQSAFSIRYGSGSATGEIWTDNITIAGYELLQQPFGVCDNVSSNLLGGNVSGLMGLGFDSLATSNVVPFWQNLVTSGTNLSFPGFSFALTRFINTNASIIEPGGIFTLGTLANASYIGDINYNYIPTGMESYWLIPMDGLLLNGTNITSIQGPNVAIDTGTTLIGGPPDDIQAIYSQIPGAAAATGSYEGYYTYPCNQSVIISLQFGGILYNISSADFNLGPFTGGTCLGAFFDLDLSSNSRSVISWVIGDAFLKNVYSVYRYGPPHAVGFATLSPYSNSTLNQSIADGISSSGPTTFIRSGIFGPSAGPTSSPTSSSSSSTTSTPPPPTSQSQTTPVMQPTSAQHSYFVGKIYR</sequence>
<dbReference type="GO" id="GO:0004190">
    <property type="term" value="F:aspartic-type endopeptidase activity"/>
    <property type="evidence" value="ECO:0007669"/>
    <property type="project" value="UniProtKB-KW"/>
</dbReference>
<dbReference type="InterPro" id="IPR001969">
    <property type="entry name" value="Aspartic_peptidase_AS"/>
</dbReference>
<dbReference type="OrthoDB" id="771136at2759"/>
<comment type="caution">
    <text evidence="9">The sequence shown here is derived from an EMBL/GenBank/DDBJ whole genome shotgun (WGS) entry which is preliminary data.</text>
</comment>
<dbReference type="SUPFAM" id="SSF50630">
    <property type="entry name" value="Acid proteases"/>
    <property type="match status" value="1"/>
</dbReference>
<dbReference type="InterPro" id="IPR034164">
    <property type="entry name" value="Pepsin-like_dom"/>
</dbReference>
<feature type="region of interest" description="Disordered" evidence="7">
    <location>
        <begin position="618"/>
        <end position="654"/>
    </location>
</feature>
<proteinExistence type="inferred from homology"/>
<dbReference type="EMBL" id="BABT02000062">
    <property type="protein sequence ID" value="GAA95525.1"/>
    <property type="molecule type" value="Genomic_DNA"/>
</dbReference>
<evidence type="ECO:0000256" key="4">
    <source>
        <dbReference type="ARBA" id="ARBA00022801"/>
    </source>
</evidence>
<evidence type="ECO:0000313" key="9">
    <source>
        <dbReference type="EMBL" id="GAA95525.1"/>
    </source>
</evidence>
<evidence type="ECO:0000256" key="6">
    <source>
        <dbReference type="RuleBase" id="RU000454"/>
    </source>
</evidence>
<gene>
    <name evidence="9" type="primary">Mo02180</name>
    <name evidence="9" type="ORF">E5Q_02180</name>
</gene>
<name>G7DY65_MIXOS</name>
<feature type="domain" description="Peptidase A1" evidence="8">
    <location>
        <begin position="259"/>
        <end position="583"/>
    </location>
</feature>
<feature type="compositionally biased region" description="Polar residues" evidence="7">
    <location>
        <begin position="114"/>
        <end position="123"/>
    </location>
</feature>
<dbReference type="PROSITE" id="PS00141">
    <property type="entry name" value="ASP_PROTEASE"/>
    <property type="match status" value="1"/>
</dbReference>
<dbReference type="HOGENOM" id="CLU_412242_0_0_1"/>
<dbReference type="CDD" id="cd05471">
    <property type="entry name" value="pepsin_like"/>
    <property type="match status" value="1"/>
</dbReference>